<proteinExistence type="predicted"/>
<accession>G0UTN7</accession>
<sequence length="149" mass="17283">MLTHIAHRICTIFNWWIDSRETKNKGRKARNHWNHSTEGYSGQLILAKRRSVIFFPHFDIMLLLPLTALVPFTSALCEGRGAQVASAIVKENKQRKEIGDCVCVHTYVVLYIIIANKTKNDRVKMHPRCSTDKATGIRERRSRFFIFIL</sequence>
<evidence type="ECO:0000313" key="1">
    <source>
        <dbReference type="EMBL" id="CCC92751.1"/>
    </source>
</evidence>
<reference evidence="1" key="1">
    <citation type="journal article" date="2012" name="Proc. Natl. Acad. Sci. U.S.A.">
        <title>Antigenic diversity is generated by distinct evolutionary mechanisms in African trypanosome species.</title>
        <authorList>
            <person name="Jackson A.P."/>
            <person name="Berry A."/>
            <person name="Aslett M."/>
            <person name="Allison H.C."/>
            <person name="Burton P."/>
            <person name="Vavrova-Anderson J."/>
            <person name="Brown R."/>
            <person name="Browne H."/>
            <person name="Corton N."/>
            <person name="Hauser H."/>
            <person name="Gamble J."/>
            <person name="Gilderthorp R."/>
            <person name="Marcello L."/>
            <person name="McQuillan J."/>
            <person name="Otto T.D."/>
            <person name="Quail M.A."/>
            <person name="Sanders M.J."/>
            <person name="van Tonder A."/>
            <person name="Ginger M.L."/>
            <person name="Field M.C."/>
            <person name="Barry J.D."/>
            <person name="Hertz-Fowler C."/>
            <person name="Berriman M."/>
        </authorList>
    </citation>
    <scope>NUCLEOTIDE SEQUENCE</scope>
    <source>
        <strain evidence="1">IL3000</strain>
    </source>
</reference>
<dbReference type="AlphaFoldDB" id="G0UTN7"/>
<protein>
    <submittedName>
        <fullName evidence="1">Uncharacterized protein</fullName>
    </submittedName>
</protein>
<organism evidence="1">
    <name type="scientific">Trypanosoma congolense (strain IL3000)</name>
    <dbReference type="NCBI Taxonomy" id="1068625"/>
    <lineage>
        <taxon>Eukaryota</taxon>
        <taxon>Discoba</taxon>
        <taxon>Euglenozoa</taxon>
        <taxon>Kinetoplastea</taxon>
        <taxon>Metakinetoplastina</taxon>
        <taxon>Trypanosomatida</taxon>
        <taxon>Trypanosomatidae</taxon>
        <taxon>Trypanosoma</taxon>
        <taxon>Nannomonas</taxon>
    </lineage>
</organism>
<dbReference type="EMBL" id="HE575322">
    <property type="protein sequence ID" value="CCC92751.1"/>
    <property type="molecule type" value="Genomic_DNA"/>
</dbReference>
<name>G0UTN7_TRYCI</name>
<gene>
    <name evidence="1" type="ORF">TCIL3000_9_1480</name>
</gene>